<evidence type="ECO:0000256" key="3">
    <source>
        <dbReference type="ARBA" id="ARBA00023222"/>
    </source>
</evidence>
<dbReference type="PANTHER" id="PTHR21022">
    <property type="entry name" value="PREPHENATE DEHYDRATASE P PROTEIN"/>
    <property type="match status" value="1"/>
</dbReference>
<keyword evidence="1" id="KW-0028">Amino-acid biosynthesis</keyword>
<name>A0ABD1XSW8_9MARC</name>
<evidence type="ECO:0000313" key="8">
    <source>
        <dbReference type="Proteomes" id="UP001605036"/>
    </source>
</evidence>
<feature type="domain" description="Prephenate dehydratase" evidence="6">
    <location>
        <begin position="24"/>
        <end position="61"/>
    </location>
</feature>
<dbReference type="Pfam" id="PF00800">
    <property type="entry name" value="PDT"/>
    <property type="match status" value="1"/>
</dbReference>
<organism evidence="7 8">
    <name type="scientific">Riccia fluitans</name>
    <dbReference type="NCBI Taxonomy" id="41844"/>
    <lineage>
        <taxon>Eukaryota</taxon>
        <taxon>Viridiplantae</taxon>
        <taxon>Streptophyta</taxon>
        <taxon>Embryophyta</taxon>
        <taxon>Marchantiophyta</taxon>
        <taxon>Marchantiopsida</taxon>
        <taxon>Marchantiidae</taxon>
        <taxon>Marchantiales</taxon>
        <taxon>Ricciaceae</taxon>
        <taxon>Riccia</taxon>
    </lineage>
</organism>
<dbReference type="GO" id="GO:0016829">
    <property type="term" value="F:lyase activity"/>
    <property type="evidence" value="ECO:0007669"/>
    <property type="project" value="UniProtKB-KW"/>
</dbReference>
<comment type="caution">
    <text evidence="7">The sequence shown here is derived from an EMBL/GenBank/DDBJ whole genome shotgun (WGS) entry which is preliminary data.</text>
</comment>
<comment type="pathway">
    <text evidence="5">Amino-acid biosynthesis.</text>
</comment>
<evidence type="ECO:0000259" key="6">
    <source>
        <dbReference type="Pfam" id="PF00800"/>
    </source>
</evidence>
<evidence type="ECO:0000256" key="2">
    <source>
        <dbReference type="ARBA" id="ARBA00023141"/>
    </source>
</evidence>
<evidence type="ECO:0000256" key="1">
    <source>
        <dbReference type="ARBA" id="ARBA00022605"/>
    </source>
</evidence>
<dbReference type="InterPro" id="IPR001086">
    <property type="entry name" value="Preph_deHydtase"/>
</dbReference>
<dbReference type="GO" id="GO:0009094">
    <property type="term" value="P:L-phenylalanine biosynthetic process"/>
    <property type="evidence" value="ECO:0007669"/>
    <property type="project" value="UniProtKB-KW"/>
</dbReference>
<protein>
    <recommendedName>
        <fullName evidence="6">Prephenate dehydratase domain-containing protein</fullName>
    </recommendedName>
</protein>
<reference evidence="7 8" key="1">
    <citation type="submission" date="2024-09" db="EMBL/GenBank/DDBJ databases">
        <title>Chromosome-scale assembly of Riccia fluitans.</title>
        <authorList>
            <person name="Paukszto L."/>
            <person name="Sawicki J."/>
            <person name="Karawczyk K."/>
            <person name="Piernik-Szablinska J."/>
            <person name="Szczecinska M."/>
            <person name="Mazdziarz M."/>
        </authorList>
    </citation>
    <scope>NUCLEOTIDE SEQUENCE [LARGE SCALE GENOMIC DNA]</scope>
    <source>
        <strain evidence="7">Rf_01</strain>
        <tissue evidence="7">Aerial parts of the thallus</tissue>
    </source>
</reference>
<dbReference type="AlphaFoldDB" id="A0ABD1XSW8"/>
<keyword evidence="8" id="KW-1185">Reference proteome</keyword>
<dbReference type="EMBL" id="JBHFFA010000007">
    <property type="protein sequence ID" value="KAL2612049.1"/>
    <property type="molecule type" value="Genomic_DNA"/>
</dbReference>
<dbReference type="Proteomes" id="UP001605036">
    <property type="component" value="Unassembled WGS sequence"/>
</dbReference>
<keyword evidence="3" id="KW-0584">Phenylalanine biosynthesis</keyword>
<evidence type="ECO:0000256" key="4">
    <source>
        <dbReference type="ARBA" id="ARBA00023239"/>
    </source>
</evidence>
<dbReference type="PANTHER" id="PTHR21022:SF19">
    <property type="entry name" value="PREPHENATE DEHYDRATASE-RELATED"/>
    <property type="match status" value="1"/>
</dbReference>
<evidence type="ECO:0000256" key="5">
    <source>
        <dbReference type="ARBA" id="ARBA00029440"/>
    </source>
</evidence>
<evidence type="ECO:0000313" key="7">
    <source>
        <dbReference type="EMBL" id="KAL2612049.1"/>
    </source>
</evidence>
<proteinExistence type="predicted"/>
<keyword evidence="2" id="KW-0057">Aromatic amino acid biosynthesis</keyword>
<gene>
    <name evidence="7" type="ORF">R1flu_023741</name>
</gene>
<sequence length="108" mass="12330">MLNCESRIKGSLERIVRQQWLKLIPTGPNCEAVPCEQFDSAFQAVKLWLVDRAILPIENSLVEPSTAITTGTLLIESTLPQNHSVIHIQFIVWQTHLQTYQRFNVSQT</sequence>
<keyword evidence="4" id="KW-0456">Lyase</keyword>
<dbReference type="Gene3D" id="3.40.190.10">
    <property type="entry name" value="Periplasmic binding protein-like II"/>
    <property type="match status" value="1"/>
</dbReference>
<accession>A0ABD1XSW8</accession>